<evidence type="ECO:0000256" key="1">
    <source>
        <dbReference type="ARBA" id="ARBA00009437"/>
    </source>
</evidence>
<dbReference type="PANTHER" id="PTHR30537">
    <property type="entry name" value="HTH-TYPE TRANSCRIPTIONAL REGULATOR"/>
    <property type="match status" value="1"/>
</dbReference>
<feature type="domain" description="HTH lysR-type" evidence="5">
    <location>
        <begin position="2"/>
        <end position="59"/>
    </location>
</feature>
<dbReference type="OrthoDB" id="9796526at2"/>
<protein>
    <submittedName>
        <fullName evidence="6">HTH-type transcriptional regulator YofA</fullName>
    </submittedName>
</protein>
<sequence length="296" mass="33104">MFEWSDIRIMLAVASAGSTLGAAKCLHMNQTTVSRRIQALEHALGLTLFERDTRGYALTLNGKALLELAEAMGGTAKRIETLSRSIARGTKGSIKISAAPDMHPYWVNPVTTAYRKKNPEVFFDIDDAVFNVDLGAGEADIAVRSGDEIQDEELVVRKLGKCVWAIFCSKTYVRKFGMPRSIEDLANREMFFYSPAIVDRLKVLRYLGERIKPEQVVQTFRAPTALSRTLEFSYAVGLLPVVAGASRPELVQCFTDPGFRQNVWLATSRDSYQRPLVRDFMKFFGDFTLKDGVTLV</sequence>
<dbReference type="PANTHER" id="PTHR30537:SF3">
    <property type="entry name" value="TRANSCRIPTIONAL REGULATORY PROTEIN"/>
    <property type="match status" value="1"/>
</dbReference>
<dbReference type="Gene3D" id="3.40.190.290">
    <property type="match status" value="1"/>
</dbReference>
<name>A0A2R8BMY6_9RHOB</name>
<evidence type="ECO:0000313" key="7">
    <source>
        <dbReference type="Proteomes" id="UP000244924"/>
    </source>
</evidence>
<dbReference type="PRINTS" id="PR00039">
    <property type="entry name" value="HTHLYSR"/>
</dbReference>
<accession>A0A2R8BMY6</accession>
<evidence type="ECO:0000256" key="4">
    <source>
        <dbReference type="ARBA" id="ARBA00023163"/>
    </source>
</evidence>
<evidence type="ECO:0000313" key="6">
    <source>
        <dbReference type="EMBL" id="SPH24727.1"/>
    </source>
</evidence>
<dbReference type="InterPro" id="IPR005119">
    <property type="entry name" value="LysR_subst-bd"/>
</dbReference>
<dbReference type="SUPFAM" id="SSF46785">
    <property type="entry name" value="Winged helix' DNA-binding domain"/>
    <property type="match status" value="1"/>
</dbReference>
<evidence type="ECO:0000256" key="2">
    <source>
        <dbReference type="ARBA" id="ARBA00023015"/>
    </source>
</evidence>
<organism evidence="6 7">
    <name type="scientific">Albidovulum aquaemixtae</name>
    <dbReference type="NCBI Taxonomy" id="1542388"/>
    <lineage>
        <taxon>Bacteria</taxon>
        <taxon>Pseudomonadati</taxon>
        <taxon>Pseudomonadota</taxon>
        <taxon>Alphaproteobacteria</taxon>
        <taxon>Rhodobacterales</taxon>
        <taxon>Paracoccaceae</taxon>
        <taxon>Albidovulum</taxon>
    </lineage>
</organism>
<dbReference type="EMBL" id="OMOQ01000004">
    <property type="protein sequence ID" value="SPH24727.1"/>
    <property type="molecule type" value="Genomic_DNA"/>
</dbReference>
<dbReference type="SUPFAM" id="SSF53850">
    <property type="entry name" value="Periplasmic binding protein-like II"/>
    <property type="match status" value="1"/>
</dbReference>
<keyword evidence="4" id="KW-0804">Transcription</keyword>
<keyword evidence="2" id="KW-0805">Transcription regulation</keyword>
<dbReference type="InterPro" id="IPR036390">
    <property type="entry name" value="WH_DNA-bd_sf"/>
</dbReference>
<gene>
    <name evidence="6" type="primary">yofA_2</name>
    <name evidence="6" type="ORF">DEA8626_03765</name>
</gene>
<dbReference type="RefSeq" id="WP_108854739.1">
    <property type="nucleotide sequence ID" value="NZ_OMOQ01000004.1"/>
</dbReference>
<dbReference type="Pfam" id="PF03466">
    <property type="entry name" value="LysR_substrate"/>
    <property type="match status" value="1"/>
</dbReference>
<dbReference type="Pfam" id="PF00126">
    <property type="entry name" value="HTH_1"/>
    <property type="match status" value="1"/>
</dbReference>
<dbReference type="GO" id="GO:0043565">
    <property type="term" value="F:sequence-specific DNA binding"/>
    <property type="evidence" value="ECO:0007669"/>
    <property type="project" value="TreeGrafter"/>
</dbReference>
<dbReference type="PROSITE" id="PS50931">
    <property type="entry name" value="HTH_LYSR"/>
    <property type="match status" value="1"/>
</dbReference>
<reference evidence="6 7" key="1">
    <citation type="submission" date="2018-03" db="EMBL/GenBank/DDBJ databases">
        <authorList>
            <person name="Keele B.F."/>
        </authorList>
    </citation>
    <scope>NUCLEOTIDE SEQUENCE [LARGE SCALE GENOMIC DNA]</scope>
    <source>
        <strain evidence="6 7">CECT 8626</strain>
    </source>
</reference>
<dbReference type="GO" id="GO:0006351">
    <property type="term" value="P:DNA-templated transcription"/>
    <property type="evidence" value="ECO:0007669"/>
    <property type="project" value="TreeGrafter"/>
</dbReference>
<dbReference type="InterPro" id="IPR058163">
    <property type="entry name" value="LysR-type_TF_proteobact-type"/>
</dbReference>
<dbReference type="Gene3D" id="1.10.10.10">
    <property type="entry name" value="Winged helix-like DNA-binding domain superfamily/Winged helix DNA-binding domain"/>
    <property type="match status" value="1"/>
</dbReference>
<evidence type="ECO:0000259" key="5">
    <source>
        <dbReference type="PROSITE" id="PS50931"/>
    </source>
</evidence>
<evidence type="ECO:0000256" key="3">
    <source>
        <dbReference type="ARBA" id="ARBA00023125"/>
    </source>
</evidence>
<dbReference type="InterPro" id="IPR036388">
    <property type="entry name" value="WH-like_DNA-bd_sf"/>
</dbReference>
<keyword evidence="3" id="KW-0238">DNA-binding</keyword>
<comment type="similarity">
    <text evidence="1">Belongs to the LysR transcriptional regulatory family.</text>
</comment>
<dbReference type="InterPro" id="IPR000847">
    <property type="entry name" value="LysR_HTH_N"/>
</dbReference>
<proteinExistence type="inferred from homology"/>
<dbReference type="Proteomes" id="UP000244924">
    <property type="component" value="Unassembled WGS sequence"/>
</dbReference>
<keyword evidence="7" id="KW-1185">Reference proteome</keyword>
<dbReference type="AlphaFoldDB" id="A0A2R8BMY6"/>
<dbReference type="GO" id="GO:0003700">
    <property type="term" value="F:DNA-binding transcription factor activity"/>
    <property type="evidence" value="ECO:0007669"/>
    <property type="project" value="InterPro"/>
</dbReference>